<evidence type="ECO:0000313" key="1">
    <source>
        <dbReference type="EMBL" id="AOT23365.1"/>
    </source>
</evidence>
<name>A0A1D8EQP4_9CAUD</name>
<accession>A0A1D8EQP4</accession>
<dbReference type="Proteomes" id="UP000223130">
    <property type="component" value="Segment"/>
</dbReference>
<proteinExistence type="predicted"/>
<keyword evidence="2" id="KW-1185">Reference proteome</keyword>
<reference evidence="1 2" key="1">
    <citation type="submission" date="2017-02" db="EMBL/GenBank/DDBJ databases">
        <title>Complete genome sequence of two Escherichia coli phages, vB_EcoM_ ESCO5 and vB_EcoM_ESCO13, which are related to phAPEC8.</title>
        <authorList>
            <person name="Trotereau A."/>
            <person name="Gonnet M."/>
            <person name="Viardot A."/>
            <person name="Lalmanach A.-C."/>
            <person name="Guabiraba R."/>
            <person name="Chanteloup N."/>
            <person name="Schouler C."/>
        </authorList>
    </citation>
    <scope>NUCLEOTIDE SEQUENCE [LARGE SCALE GENOMIC DNA]</scope>
</reference>
<organism evidence="1 2">
    <name type="scientific">Escherichia phage ESCO5</name>
    <dbReference type="NCBI Taxonomy" id="1897495"/>
    <lineage>
        <taxon>Viruses</taxon>
        <taxon>Duplodnaviria</taxon>
        <taxon>Heunggongvirae</taxon>
        <taxon>Uroviricota</taxon>
        <taxon>Caudoviricetes</taxon>
        <taxon>Stephanstirmvirinae</taxon>
        <taxon>Phapecoctavirus</taxon>
        <taxon>Phapecoctavirus ESCO5</taxon>
        <taxon>Escherichia virus ESCO5</taxon>
    </lineage>
</organism>
<protein>
    <submittedName>
        <fullName evidence="1">Uncharacterized protein</fullName>
    </submittedName>
</protein>
<gene>
    <name evidence="1" type="ORF">ESCO5_00239</name>
</gene>
<evidence type="ECO:0000313" key="2">
    <source>
        <dbReference type="Proteomes" id="UP000223130"/>
    </source>
</evidence>
<sequence length="99" mass="11702">MQVEDLTKILNKAKEKGAIKDWKRETSEDLSHCCREFYIEGIANDHYTIEWYINLMTLKHGSFEVWFDDIDVNGFHPGYKIAMQLSYRREVVAHLGLHN</sequence>
<dbReference type="EMBL" id="KX664695">
    <property type="protein sequence ID" value="AOT23365.1"/>
    <property type="molecule type" value="Genomic_DNA"/>
</dbReference>